<dbReference type="CDD" id="cd01900">
    <property type="entry name" value="YchF"/>
    <property type="match status" value="1"/>
</dbReference>
<dbReference type="Pfam" id="PF01926">
    <property type="entry name" value="MMR_HSR1"/>
    <property type="match status" value="1"/>
</dbReference>
<dbReference type="InterPro" id="IPR004396">
    <property type="entry name" value="ATPase_YchF/OLA1"/>
</dbReference>
<feature type="domain" description="TGS" evidence="8">
    <location>
        <begin position="303"/>
        <end position="386"/>
    </location>
</feature>
<dbReference type="FunFam" id="3.10.20.30:FF:000001">
    <property type="entry name" value="Ribosome-binding ATPase YchF"/>
    <property type="match status" value="1"/>
</dbReference>
<keyword evidence="5" id="KW-0460">Magnesium</keyword>
<dbReference type="KEGG" id="ibu:IB211_03081c"/>
<gene>
    <name evidence="6" type="primary">ychF</name>
    <name evidence="9" type="ORF">IB211_03081c</name>
</gene>
<dbReference type="GO" id="GO:0043023">
    <property type="term" value="F:ribosomal large subunit binding"/>
    <property type="evidence" value="ECO:0007669"/>
    <property type="project" value="UniProtKB-UniRule"/>
</dbReference>
<dbReference type="InterPro" id="IPR004095">
    <property type="entry name" value="TGS"/>
</dbReference>
<dbReference type="AlphaFoldDB" id="A0A0S2W8Z1"/>
<evidence type="ECO:0000256" key="4">
    <source>
        <dbReference type="ARBA" id="ARBA00022840"/>
    </source>
</evidence>
<evidence type="ECO:0000259" key="8">
    <source>
        <dbReference type="PROSITE" id="PS51880"/>
    </source>
</evidence>
<dbReference type="HAMAP" id="MF_00944">
    <property type="entry name" value="YchF_OLA1_ATPase"/>
    <property type="match status" value="1"/>
</dbReference>
<dbReference type="Gene3D" id="3.40.50.300">
    <property type="entry name" value="P-loop containing nucleotide triphosphate hydrolases"/>
    <property type="match status" value="1"/>
</dbReference>
<evidence type="ECO:0000256" key="5">
    <source>
        <dbReference type="ARBA" id="ARBA00022842"/>
    </source>
</evidence>
<dbReference type="GO" id="GO:0046872">
    <property type="term" value="F:metal ion binding"/>
    <property type="evidence" value="ECO:0007669"/>
    <property type="project" value="UniProtKB-KW"/>
</dbReference>
<keyword evidence="4 6" id="KW-0067">ATP-binding</keyword>
<dbReference type="PROSITE" id="PS51880">
    <property type="entry name" value="TGS"/>
    <property type="match status" value="1"/>
</dbReference>
<dbReference type="PRINTS" id="PR00326">
    <property type="entry name" value="GTP1OBG"/>
</dbReference>
<comment type="function">
    <text evidence="6">ATPase that binds to both the 70S ribosome and the 50S ribosomal subunit in a nucleotide-independent manner.</text>
</comment>
<evidence type="ECO:0000256" key="2">
    <source>
        <dbReference type="ARBA" id="ARBA00022723"/>
    </source>
</evidence>
<feature type="binding site" evidence="6">
    <location>
        <begin position="34"/>
        <end position="39"/>
    </location>
    <ligand>
        <name>ATP</name>
        <dbReference type="ChEBI" id="CHEBI:30616"/>
    </ligand>
</feature>
<dbReference type="Proteomes" id="UP000064844">
    <property type="component" value="Chromosome"/>
</dbReference>
<dbReference type="InterPro" id="IPR041706">
    <property type="entry name" value="YchF_N"/>
</dbReference>
<dbReference type="NCBIfam" id="TIGR00092">
    <property type="entry name" value="redox-regulated ATPase YchF"/>
    <property type="match status" value="1"/>
</dbReference>
<evidence type="ECO:0000256" key="3">
    <source>
        <dbReference type="ARBA" id="ARBA00022741"/>
    </source>
</evidence>
<comment type="cofactor">
    <cofactor evidence="1">
        <name>Mg(2+)</name>
        <dbReference type="ChEBI" id="CHEBI:18420"/>
    </cofactor>
</comment>
<protein>
    <recommendedName>
        <fullName evidence="6">Ribosome-binding ATPase YchF</fullName>
    </recommendedName>
</protein>
<keyword evidence="10" id="KW-1185">Reference proteome</keyword>
<evidence type="ECO:0000313" key="10">
    <source>
        <dbReference type="Proteomes" id="UP000064844"/>
    </source>
</evidence>
<dbReference type="InterPro" id="IPR013029">
    <property type="entry name" value="YchF_C"/>
</dbReference>
<keyword evidence="3 6" id="KW-0547">Nucleotide-binding</keyword>
<dbReference type="SUPFAM" id="SSF81271">
    <property type="entry name" value="TGS-like"/>
    <property type="match status" value="1"/>
</dbReference>
<keyword evidence="2" id="KW-0479">Metal-binding</keyword>
<dbReference type="InterPro" id="IPR012675">
    <property type="entry name" value="Beta-grasp_dom_sf"/>
</dbReference>
<dbReference type="GO" id="GO:0005737">
    <property type="term" value="C:cytoplasm"/>
    <property type="evidence" value="ECO:0007669"/>
    <property type="project" value="TreeGrafter"/>
</dbReference>
<accession>A0A0S2W8Z1</accession>
<dbReference type="InterPro" id="IPR023192">
    <property type="entry name" value="TGS-like_dom_sf"/>
</dbReference>
<organism evidence="9 10">
    <name type="scientific">Intestinimonas butyriciproducens</name>
    <dbReference type="NCBI Taxonomy" id="1297617"/>
    <lineage>
        <taxon>Bacteria</taxon>
        <taxon>Bacillati</taxon>
        <taxon>Bacillota</taxon>
        <taxon>Clostridia</taxon>
        <taxon>Eubacteriales</taxon>
        <taxon>Intestinimonas</taxon>
    </lineage>
</organism>
<evidence type="ECO:0000259" key="7">
    <source>
        <dbReference type="PROSITE" id="PS51710"/>
    </source>
</evidence>
<dbReference type="Gene3D" id="3.10.20.30">
    <property type="match status" value="1"/>
</dbReference>
<evidence type="ECO:0000256" key="1">
    <source>
        <dbReference type="ARBA" id="ARBA00001946"/>
    </source>
</evidence>
<dbReference type="PANTHER" id="PTHR23305:SF18">
    <property type="entry name" value="OBG-TYPE G DOMAIN-CONTAINING PROTEIN"/>
    <property type="match status" value="1"/>
</dbReference>
<dbReference type="InterPro" id="IPR012676">
    <property type="entry name" value="TGS-like"/>
</dbReference>
<dbReference type="GO" id="GO:0005525">
    <property type="term" value="F:GTP binding"/>
    <property type="evidence" value="ECO:0007669"/>
    <property type="project" value="InterPro"/>
</dbReference>
<reference evidence="10" key="2">
    <citation type="submission" date="2015-04" db="EMBL/GenBank/DDBJ databases">
        <title>A butyrogenic pathway from the amino acid lysine in a human gut commensal.</title>
        <authorList>
            <person name="de Vos W.M."/>
            <person name="Bui N.T.P."/>
            <person name="Plugge C.M."/>
            <person name="Ritari J."/>
        </authorList>
    </citation>
    <scope>NUCLEOTIDE SEQUENCE [LARGE SCALE GENOMIC DNA]</scope>
    <source>
        <strain evidence="10">AF211</strain>
    </source>
</reference>
<evidence type="ECO:0000256" key="6">
    <source>
        <dbReference type="HAMAP-Rule" id="MF_00944"/>
    </source>
</evidence>
<dbReference type="InterPro" id="IPR031167">
    <property type="entry name" value="G_OBG"/>
</dbReference>
<dbReference type="PANTHER" id="PTHR23305">
    <property type="entry name" value="OBG GTPASE FAMILY"/>
    <property type="match status" value="1"/>
</dbReference>
<dbReference type="FunFam" id="1.10.150.300:FF:000001">
    <property type="entry name" value="Ribosome-binding ATPase YchF"/>
    <property type="match status" value="1"/>
</dbReference>
<dbReference type="EMBL" id="CP011307">
    <property type="protein sequence ID" value="ALP95472.1"/>
    <property type="molecule type" value="Genomic_DNA"/>
</dbReference>
<dbReference type="CDD" id="cd04867">
    <property type="entry name" value="TGS_YchF_OLA1"/>
    <property type="match status" value="1"/>
</dbReference>
<dbReference type="Gene3D" id="1.10.150.300">
    <property type="entry name" value="TGS-like domain"/>
    <property type="match status" value="1"/>
</dbReference>
<evidence type="ECO:0000313" key="9">
    <source>
        <dbReference type="EMBL" id="ALP95472.1"/>
    </source>
</evidence>
<dbReference type="GO" id="GO:0005524">
    <property type="term" value="F:ATP binding"/>
    <property type="evidence" value="ECO:0007669"/>
    <property type="project" value="UniProtKB-UniRule"/>
</dbReference>
<dbReference type="STRING" id="1297617.IB211_03081c"/>
<dbReference type="Pfam" id="PF06071">
    <property type="entry name" value="YchF-GTPase_C"/>
    <property type="match status" value="1"/>
</dbReference>
<sequence length="388" mass="42723">MFCPGIRYNNGAYFVFLHRKDVFAMKLGIVGLPNVGKSTLFNAITNAGAESANYPFCTIDPNVGMVAVPDHRLDWLSDFYKPKKTTPAVIEFVDIAGLVKGASKGEGLGNKFLSNIRATDAVVHVVRCFDDPNVIHVEGSTDPLRDIEIIDIELIMADMEMVQRRVEKAAKLVKSGDKKAAREAEVFQELLTWLNEGRSARSYECSEEDAALIATSELLSLKPVIYAANLDEAGFSDYENNAYYKQVSEVAAKEGAQVIPVCAQLEAEIAELESDEKKMFLDDLGIAESGLDRLIKASYALLGLISFLTSGEDECRAWTIKQGTKAPQAAGKIHSDFERGFIRAEVVAFEDLVKCGDLVHAKEKGLVRSEGKEYVMQDGDVVLFRFNV</sequence>
<proteinExistence type="inferred from homology"/>
<reference evidence="9 10" key="1">
    <citation type="journal article" date="2015" name="Nat. Commun.">
        <title>Production of butyrate from lysine and the Amadori product fructoselysine by a human gut commensal.</title>
        <authorList>
            <person name="Bui T.P."/>
            <person name="Ritari J."/>
            <person name="Boeren S."/>
            <person name="de Waard P."/>
            <person name="Plugge C.M."/>
            <person name="de Vos W.M."/>
        </authorList>
    </citation>
    <scope>NUCLEOTIDE SEQUENCE [LARGE SCALE GENOMIC DNA]</scope>
    <source>
        <strain evidence="9 10">AF211</strain>
    </source>
</reference>
<dbReference type="PATRIC" id="fig|1297617.4.peg.3162"/>
<dbReference type="PROSITE" id="PS51710">
    <property type="entry name" value="G_OBG"/>
    <property type="match status" value="1"/>
</dbReference>
<dbReference type="SUPFAM" id="SSF52540">
    <property type="entry name" value="P-loop containing nucleoside triphosphate hydrolases"/>
    <property type="match status" value="1"/>
</dbReference>
<comment type="similarity">
    <text evidence="6">Belongs to the TRAFAC class OBG-HflX-like GTPase superfamily. OBG GTPase family. YchF/OLA1 subfamily.</text>
</comment>
<name>A0A0S2W8Z1_9FIRM</name>
<dbReference type="GO" id="GO:0016887">
    <property type="term" value="F:ATP hydrolysis activity"/>
    <property type="evidence" value="ECO:0007669"/>
    <property type="project" value="UniProtKB-UniRule"/>
</dbReference>
<dbReference type="PIRSF" id="PIRSF006641">
    <property type="entry name" value="CHP00092"/>
    <property type="match status" value="1"/>
</dbReference>
<dbReference type="InterPro" id="IPR006073">
    <property type="entry name" value="GTP-bd"/>
</dbReference>
<dbReference type="eggNOG" id="COG0012">
    <property type="taxonomic scope" value="Bacteria"/>
</dbReference>
<feature type="domain" description="OBG-type G" evidence="7">
    <location>
        <begin position="25"/>
        <end position="281"/>
    </location>
</feature>
<dbReference type="InterPro" id="IPR027417">
    <property type="entry name" value="P-loop_NTPase"/>
</dbReference>